<dbReference type="PANTHER" id="PTHR40470:SF1">
    <property type="entry name" value="PHYTANOYL-COA DIOXYGENASE FAMILY PROTEIN (AFU_ORTHOLOGUE AFUA_2G15850)"/>
    <property type="match status" value="1"/>
</dbReference>
<dbReference type="Proteomes" id="UP000265798">
    <property type="component" value="Unassembled WGS sequence"/>
</dbReference>
<dbReference type="AlphaFoldDB" id="A0A396YV03"/>
<gene>
    <name evidence="1" type="ORF">DLM75_18880</name>
</gene>
<reference evidence="2" key="1">
    <citation type="submission" date="2018-05" db="EMBL/GenBank/DDBJ databases">
        <title>Leptospira yasudae sp. nov. and Leptospira stimsonii sp. nov., two pathogenic species of the genus Leptospira isolated from environmental sources.</title>
        <authorList>
            <person name="Casanovas-Massana A."/>
            <person name="Hamond C."/>
            <person name="Santos L.A."/>
            <person name="Hacker K.P."/>
            <person name="Balassiano I."/>
            <person name="Medeiros M.A."/>
            <person name="Reis M.G."/>
            <person name="Ko A.I."/>
            <person name="Wunder E.A."/>
        </authorList>
    </citation>
    <scope>NUCLEOTIDE SEQUENCE [LARGE SCALE GENOMIC DNA]</scope>
    <source>
        <strain evidence="2">Yale</strain>
    </source>
</reference>
<sequence length="257" mass="30050">MGEFKKNGYYLFRNYFSKEELSVVSKIVLEANRNWREKNDVPENVNSAYLTSDTFLPGFQNRERLFEFISDRRLVAIAETLIQSKVFFLNTQLFYNPISVSKKPYWHRDIQYMGIEEEKQKDIIKEDAVLHFRIPFQEDPGMDFIPGSHLRWDTDLERNTRLELNGRRNFEELPNSIRVPHKPGDLLVFSAHLIHKGVYGLDRSSFDILYTSFPSSSMEVNRMGHFPNSDSAFFGNPIFETIVSSMNSEPTSVDRNV</sequence>
<dbReference type="InterPro" id="IPR008775">
    <property type="entry name" value="Phytyl_CoA_dOase-like"/>
</dbReference>
<evidence type="ECO:0000313" key="2">
    <source>
        <dbReference type="Proteomes" id="UP000265798"/>
    </source>
</evidence>
<dbReference type="GO" id="GO:0016706">
    <property type="term" value="F:2-oxoglutarate-dependent dioxygenase activity"/>
    <property type="evidence" value="ECO:0007669"/>
    <property type="project" value="UniProtKB-ARBA"/>
</dbReference>
<name>A0A396YV03_9LEPT</name>
<protein>
    <submittedName>
        <fullName evidence="1">Deoxygenase</fullName>
    </submittedName>
</protein>
<dbReference type="EMBL" id="QHCT01000006">
    <property type="protein sequence ID" value="RHX87041.1"/>
    <property type="molecule type" value="Genomic_DNA"/>
</dbReference>
<dbReference type="OrthoDB" id="345086at2"/>
<comment type="caution">
    <text evidence="1">The sequence shown here is derived from an EMBL/GenBank/DDBJ whole genome shotgun (WGS) entry which is preliminary data.</text>
</comment>
<dbReference type="Gene3D" id="2.60.120.620">
    <property type="entry name" value="q2cbj1_9rhob like domain"/>
    <property type="match status" value="1"/>
</dbReference>
<evidence type="ECO:0000313" key="1">
    <source>
        <dbReference type="EMBL" id="RHX87041.1"/>
    </source>
</evidence>
<dbReference type="PANTHER" id="PTHR40470">
    <property type="entry name" value="PHYTANOYL-COA DIOXYGENASE FAMILY PROTEIN (AFU_ORTHOLOGUE AFUA_2G15850)"/>
    <property type="match status" value="1"/>
</dbReference>
<proteinExistence type="predicted"/>
<accession>A0A396YV03</accession>
<organism evidence="1 2">
    <name type="scientific">Leptospira stimsonii</name>
    <dbReference type="NCBI Taxonomy" id="2202203"/>
    <lineage>
        <taxon>Bacteria</taxon>
        <taxon>Pseudomonadati</taxon>
        <taxon>Spirochaetota</taxon>
        <taxon>Spirochaetia</taxon>
        <taxon>Leptospirales</taxon>
        <taxon>Leptospiraceae</taxon>
        <taxon>Leptospira</taxon>
    </lineage>
</organism>
<dbReference type="SUPFAM" id="SSF51197">
    <property type="entry name" value="Clavaminate synthase-like"/>
    <property type="match status" value="1"/>
</dbReference>
<dbReference type="Pfam" id="PF05721">
    <property type="entry name" value="PhyH"/>
    <property type="match status" value="1"/>
</dbReference>